<evidence type="ECO:0000256" key="1">
    <source>
        <dbReference type="ARBA" id="ARBA00022723"/>
    </source>
</evidence>
<evidence type="ECO:0000259" key="3">
    <source>
        <dbReference type="PROSITE" id="PS51677"/>
    </source>
</evidence>
<sequence>MWLAFTFPLVLVLAGCGSVRAPMREGREDDATRVRTSAPVRAVSDPALLALRVIVQQPGWPGGRPVVAPGDRRLPCERLKCVALTFDDGPFDHTASVLDTLAAFQARATFFVVGQMVTPATAPLLRRMVSEGHQLGNHSWDHPALTSLSGDALHAQLERTQQVVRSVTGVTMRLMRPPYGATDGKVAGETGRSGLAQILWDLDTLDWRDRNSALVAQRAGAARPGAVVLLHDIHRTTAEALPRLLADLRARGYTFVTVSELYGGRELVPGRRYAGETAQDGRPSP</sequence>
<proteinExistence type="predicted"/>
<evidence type="ECO:0000256" key="2">
    <source>
        <dbReference type="ARBA" id="ARBA00022801"/>
    </source>
</evidence>
<dbReference type="Proteomes" id="UP000645217">
    <property type="component" value="Unassembled WGS sequence"/>
</dbReference>
<dbReference type="PANTHER" id="PTHR10587">
    <property type="entry name" value="GLYCOSYL TRANSFERASE-RELATED"/>
    <property type="match status" value="1"/>
</dbReference>
<dbReference type="Gene3D" id="3.20.20.370">
    <property type="entry name" value="Glycoside hydrolase/deacetylase"/>
    <property type="match status" value="1"/>
</dbReference>
<evidence type="ECO:0000313" key="4">
    <source>
        <dbReference type="EMBL" id="GGL20663.1"/>
    </source>
</evidence>
<dbReference type="GO" id="GO:0005975">
    <property type="term" value="P:carbohydrate metabolic process"/>
    <property type="evidence" value="ECO:0007669"/>
    <property type="project" value="InterPro"/>
</dbReference>
<dbReference type="SUPFAM" id="SSF88713">
    <property type="entry name" value="Glycoside hydrolase/deacetylase"/>
    <property type="match status" value="1"/>
</dbReference>
<comment type="caution">
    <text evidence="4">The sequence shown here is derived from an EMBL/GenBank/DDBJ whole genome shotgun (WGS) entry which is preliminary data.</text>
</comment>
<protein>
    <recommendedName>
        <fullName evidence="3">NodB homology domain-containing protein</fullName>
    </recommendedName>
</protein>
<dbReference type="GO" id="GO:0016810">
    <property type="term" value="F:hydrolase activity, acting on carbon-nitrogen (but not peptide) bonds"/>
    <property type="evidence" value="ECO:0007669"/>
    <property type="project" value="InterPro"/>
</dbReference>
<dbReference type="EMBL" id="BMNT01000073">
    <property type="protein sequence ID" value="GGL20663.1"/>
    <property type="molecule type" value="Genomic_DNA"/>
</dbReference>
<dbReference type="GO" id="GO:0046872">
    <property type="term" value="F:metal ion binding"/>
    <property type="evidence" value="ECO:0007669"/>
    <property type="project" value="UniProtKB-KW"/>
</dbReference>
<dbReference type="InterPro" id="IPR011330">
    <property type="entry name" value="Glyco_hydro/deAcase_b/a-brl"/>
</dbReference>
<accession>A0A917RR28</accession>
<reference evidence="4" key="2">
    <citation type="submission" date="2020-09" db="EMBL/GenBank/DDBJ databases">
        <authorList>
            <person name="Sun Q."/>
            <person name="Ohkuma M."/>
        </authorList>
    </citation>
    <scope>NUCLEOTIDE SEQUENCE</scope>
    <source>
        <strain evidence="4">JCM 13064</strain>
    </source>
</reference>
<keyword evidence="2" id="KW-0378">Hydrolase</keyword>
<dbReference type="GO" id="GO:0016020">
    <property type="term" value="C:membrane"/>
    <property type="evidence" value="ECO:0007669"/>
    <property type="project" value="TreeGrafter"/>
</dbReference>
<dbReference type="Pfam" id="PF01522">
    <property type="entry name" value="Polysacc_deac_1"/>
    <property type="match status" value="1"/>
</dbReference>
<feature type="domain" description="NodB homology" evidence="3">
    <location>
        <begin position="80"/>
        <end position="256"/>
    </location>
</feature>
<keyword evidence="1" id="KW-0479">Metal-binding</keyword>
<reference evidence="4" key="1">
    <citation type="journal article" date="2014" name="Int. J. Syst. Evol. Microbiol.">
        <title>Complete genome sequence of Corynebacterium casei LMG S-19264T (=DSM 44701T), isolated from a smear-ripened cheese.</title>
        <authorList>
            <consortium name="US DOE Joint Genome Institute (JGI-PGF)"/>
            <person name="Walter F."/>
            <person name="Albersmeier A."/>
            <person name="Kalinowski J."/>
            <person name="Ruckert C."/>
        </authorList>
    </citation>
    <scope>NUCLEOTIDE SEQUENCE</scope>
    <source>
        <strain evidence="4">JCM 13064</strain>
    </source>
</reference>
<dbReference type="PROSITE" id="PS51677">
    <property type="entry name" value="NODB"/>
    <property type="match status" value="1"/>
</dbReference>
<name>A0A917RR28_9ACTN</name>
<keyword evidence="5" id="KW-1185">Reference proteome</keyword>
<dbReference type="PANTHER" id="PTHR10587:SF133">
    <property type="entry name" value="CHITIN DEACETYLASE 1-RELATED"/>
    <property type="match status" value="1"/>
</dbReference>
<organism evidence="4 5">
    <name type="scientific">Sphaerisporangium melleum</name>
    <dbReference type="NCBI Taxonomy" id="321316"/>
    <lineage>
        <taxon>Bacteria</taxon>
        <taxon>Bacillati</taxon>
        <taxon>Actinomycetota</taxon>
        <taxon>Actinomycetes</taxon>
        <taxon>Streptosporangiales</taxon>
        <taxon>Streptosporangiaceae</taxon>
        <taxon>Sphaerisporangium</taxon>
    </lineage>
</organism>
<dbReference type="InterPro" id="IPR002509">
    <property type="entry name" value="NODB_dom"/>
</dbReference>
<gene>
    <name evidence="4" type="ORF">GCM10007964_73230</name>
</gene>
<evidence type="ECO:0000313" key="5">
    <source>
        <dbReference type="Proteomes" id="UP000645217"/>
    </source>
</evidence>
<dbReference type="InterPro" id="IPR050248">
    <property type="entry name" value="Polysacc_deacetylase_ArnD"/>
</dbReference>
<dbReference type="AlphaFoldDB" id="A0A917RR28"/>